<name>A0AAD5SDR3_9FUNG</name>
<dbReference type="AlphaFoldDB" id="A0AAD5SDR3"/>
<accession>A0AAD5SDR3</accession>
<dbReference type="Proteomes" id="UP001212841">
    <property type="component" value="Unassembled WGS sequence"/>
</dbReference>
<gene>
    <name evidence="1" type="ORF">HK097_004945</name>
</gene>
<organism evidence="1 2">
    <name type="scientific">Rhizophlyctis rosea</name>
    <dbReference type="NCBI Taxonomy" id="64517"/>
    <lineage>
        <taxon>Eukaryota</taxon>
        <taxon>Fungi</taxon>
        <taxon>Fungi incertae sedis</taxon>
        <taxon>Chytridiomycota</taxon>
        <taxon>Chytridiomycota incertae sedis</taxon>
        <taxon>Chytridiomycetes</taxon>
        <taxon>Rhizophlyctidales</taxon>
        <taxon>Rhizophlyctidaceae</taxon>
        <taxon>Rhizophlyctis</taxon>
    </lineage>
</organism>
<evidence type="ECO:0000313" key="1">
    <source>
        <dbReference type="EMBL" id="KAJ3053143.1"/>
    </source>
</evidence>
<sequence length="348" mass="39674">MADSPLALSIPGDEGELDIHDAIKLMFAGCTEPPPTDPAFASAQNVTTLELGFLAKQKRTGCSFVGYDAVFDGFGSVTVTFAAPAKQRYTSKAPTPHARIIPDSEIDDFSNRYNIWLHNTIYSYESCRYHHWFRNIPLPFASQSFGRKMWDLIHDFICDTNKDCPLFINSEISRQEDFPIKRRGLRRAREKLAELSAEVPQNIRNPDLTIAKPISALLGVLAMKFVRFFELVDFDFSRSDEYSLFPLKTHAGETRAGNATFRGKHLSFYLSRKDATSSPRQYPFPIYATRDRTKHMVHAKYETANTRRMPSLEYEVEWAVDEDKVVCMAVHVKCTIRHWIECLKGGVV</sequence>
<proteinExistence type="predicted"/>
<evidence type="ECO:0000313" key="2">
    <source>
        <dbReference type="Proteomes" id="UP001212841"/>
    </source>
</evidence>
<reference evidence="1" key="1">
    <citation type="submission" date="2020-05" db="EMBL/GenBank/DDBJ databases">
        <title>Phylogenomic resolution of chytrid fungi.</title>
        <authorList>
            <person name="Stajich J.E."/>
            <person name="Amses K."/>
            <person name="Simmons R."/>
            <person name="Seto K."/>
            <person name="Myers J."/>
            <person name="Bonds A."/>
            <person name="Quandt C.A."/>
            <person name="Barry K."/>
            <person name="Liu P."/>
            <person name="Grigoriev I."/>
            <person name="Longcore J.E."/>
            <person name="James T.Y."/>
        </authorList>
    </citation>
    <scope>NUCLEOTIDE SEQUENCE</scope>
    <source>
        <strain evidence="1">JEL0318</strain>
    </source>
</reference>
<keyword evidence="2" id="KW-1185">Reference proteome</keyword>
<comment type="caution">
    <text evidence="1">The sequence shown here is derived from an EMBL/GenBank/DDBJ whole genome shotgun (WGS) entry which is preliminary data.</text>
</comment>
<protein>
    <submittedName>
        <fullName evidence="1">Uncharacterized protein</fullName>
    </submittedName>
</protein>
<dbReference type="EMBL" id="JADGJD010000233">
    <property type="protein sequence ID" value="KAJ3053143.1"/>
    <property type="molecule type" value="Genomic_DNA"/>
</dbReference>